<accession>A0A821JLW6</accession>
<evidence type="ECO:0000313" key="2">
    <source>
        <dbReference type="Proteomes" id="UP000663866"/>
    </source>
</evidence>
<reference evidence="1" key="1">
    <citation type="submission" date="2021-02" db="EMBL/GenBank/DDBJ databases">
        <authorList>
            <person name="Nowell W R."/>
        </authorList>
    </citation>
    <scope>NUCLEOTIDE SEQUENCE</scope>
</reference>
<evidence type="ECO:0000313" key="1">
    <source>
        <dbReference type="EMBL" id="CAF4720792.1"/>
    </source>
</evidence>
<gene>
    <name evidence="1" type="ORF">OVN521_LOCUS49073</name>
</gene>
<name>A0A821JLW6_9BILA</name>
<protein>
    <submittedName>
        <fullName evidence="1">Uncharacterized protein</fullName>
    </submittedName>
</protein>
<feature type="non-terminal residue" evidence="1">
    <location>
        <position position="37"/>
    </location>
</feature>
<keyword evidence="2" id="KW-1185">Reference proteome</keyword>
<proteinExistence type="predicted"/>
<organism evidence="1 2">
    <name type="scientific">Rotaria magnacalcarata</name>
    <dbReference type="NCBI Taxonomy" id="392030"/>
    <lineage>
        <taxon>Eukaryota</taxon>
        <taxon>Metazoa</taxon>
        <taxon>Spiralia</taxon>
        <taxon>Gnathifera</taxon>
        <taxon>Rotifera</taxon>
        <taxon>Eurotatoria</taxon>
        <taxon>Bdelloidea</taxon>
        <taxon>Philodinida</taxon>
        <taxon>Philodinidae</taxon>
        <taxon>Rotaria</taxon>
    </lineage>
</organism>
<dbReference type="Proteomes" id="UP000663866">
    <property type="component" value="Unassembled WGS sequence"/>
</dbReference>
<dbReference type="EMBL" id="CAJOBG010105647">
    <property type="protein sequence ID" value="CAF4720792.1"/>
    <property type="molecule type" value="Genomic_DNA"/>
</dbReference>
<comment type="caution">
    <text evidence="1">The sequence shown here is derived from an EMBL/GenBank/DDBJ whole genome shotgun (WGS) entry which is preliminary data.</text>
</comment>
<sequence length="37" mass="4218">MIDEIKFIFLVIDIASGSTVDWAYDDLKIPFANTIEL</sequence>
<dbReference type="AlphaFoldDB" id="A0A821JLW6"/>